<proteinExistence type="predicted"/>
<protein>
    <submittedName>
        <fullName evidence="1">Uncharacterized protein</fullName>
    </submittedName>
</protein>
<gene>
    <name evidence="1" type="ORF">I6U51_04775</name>
</gene>
<name>A0A934M2D3_9CLOT</name>
<dbReference type="AlphaFoldDB" id="A0A934M2D3"/>
<dbReference type="RefSeq" id="WP_211141448.1">
    <property type="nucleotide sequence ID" value="NZ_JAEEGB010000005.1"/>
</dbReference>
<dbReference type="Proteomes" id="UP000622687">
    <property type="component" value="Unassembled WGS sequence"/>
</dbReference>
<comment type="caution">
    <text evidence="1">The sequence shown here is derived from an EMBL/GenBank/DDBJ whole genome shotgun (WGS) entry which is preliminary data.</text>
</comment>
<reference evidence="1" key="1">
    <citation type="submission" date="2020-12" db="EMBL/GenBank/DDBJ databases">
        <title>Clostridium thailandense sp. nov., a novel acetogenic bacterium isolated from peat land soil in Thailand.</title>
        <authorList>
            <person name="Chaikitkaew S."/>
            <person name="Birkeland N.K."/>
        </authorList>
    </citation>
    <scope>NUCLEOTIDE SEQUENCE</scope>
    <source>
        <strain evidence="1">DSM 17425</strain>
    </source>
</reference>
<organism evidence="1 2">
    <name type="scientific">Clostridium aciditolerans</name>
    <dbReference type="NCBI Taxonomy" id="339861"/>
    <lineage>
        <taxon>Bacteria</taxon>
        <taxon>Bacillati</taxon>
        <taxon>Bacillota</taxon>
        <taxon>Clostridia</taxon>
        <taxon>Eubacteriales</taxon>
        <taxon>Clostridiaceae</taxon>
        <taxon>Clostridium</taxon>
    </lineage>
</organism>
<sequence>MKKNYKMKKTISMKMFINEFGESFSKHMKKRLLELEVRCVLTRKEDSYRLDIKHVEHTQYAFDNDHNNSTSQKEYVYGQLIVMDGALYYSESCIENDTVMQSPIVAVIYDDLDSEGMILDNDNRAKKIDDNNIDYVIDTMLTVFPDVSQSYLNIIKEMISHERN</sequence>
<evidence type="ECO:0000313" key="1">
    <source>
        <dbReference type="EMBL" id="MBI6872022.1"/>
    </source>
</evidence>
<evidence type="ECO:0000313" key="2">
    <source>
        <dbReference type="Proteomes" id="UP000622687"/>
    </source>
</evidence>
<dbReference type="EMBL" id="JAEEGB010000005">
    <property type="protein sequence ID" value="MBI6872022.1"/>
    <property type="molecule type" value="Genomic_DNA"/>
</dbReference>
<accession>A0A934M2D3</accession>
<keyword evidence="2" id="KW-1185">Reference proteome</keyword>